<evidence type="ECO:0008006" key="2">
    <source>
        <dbReference type="Google" id="ProtNLM"/>
    </source>
</evidence>
<comment type="caution">
    <text evidence="1">The sequence shown here is derived from an EMBL/GenBank/DDBJ whole genome shotgun (WGS) entry which is preliminary data.</text>
</comment>
<accession>X0XB60</accession>
<protein>
    <recommendedName>
        <fullName evidence="2">MalT-like TPR region domain-containing protein</fullName>
    </recommendedName>
</protein>
<dbReference type="EMBL" id="BARS01042795">
    <property type="protein sequence ID" value="GAG32657.1"/>
    <property type="molecule type" value="Genomic_DNA"/>
</dbReference>
<organism evidence="1">
    <name type="scientific">marine sediment metagenome</name>
    <dbReference type="NCBI Taxonomy" id="412755"/>
    <lineage>
        <taxon>unclassified sequences</taxon>
        <taxon>metagenomes</taxon>
        <taxon>ecological metagenomes</taxon>
    </lineage>
</organism>
<reference evidence="1" key="1">
    <citation type="journal article" date="2014" name="Front. Microbiol.">
        <title>High frequency of phylogenetically diverse reductive dehalogenase-homologous genes in deep subseafloor sedimentary metagenomes.</title>
        <authorList>
            <person name="Kawai M."/>
            <person name="Futagami T."/>
            <person name="Toyoda A."/>
            <person name="Takaki Y."/>
            <person name="Nishi S."/>
            <person name="Hori S."/>
            <person name="Arai W."/>
            <person name="Tsubouchi T."/>
            <person name="Morono Y."/>
            <person name="Uchiyama I."/>
            <person name="Ito T."/>
            <person name="Fujiyama A."/>
            <person name="Inagaki F."/>
            <person name="Takami H."/>
        </authorList>
    </citation>
    <scope>NUCLEOTIDE SEQUENCE</scope>
    <source>
        <strain evidence="1">Expedition CK06-06</strain>
    </source>
</reference>
<sequence length="251" mass="28504">IYEKGAEYCRLAARKAEKAASLNGAITYSEKRIACLDKLPQDEDVQRKIVDARTAVGLYHIQMNHHVEAKEAVDPIVDLALELGYKRRVSQIYSIMGSYWYLAEEDFAKAFKYLEDALKIAEELDDILSLANANYWLGLALSLDCEYERALYHMEKTYEINVAANVLWGISMMKSMIGVWVYDLQGRIDLGYHATDQALRTAEESGDILSKAWAHNFHGYSCYCKGFLQEAEEYLSKGIGFCESIDLVAHI</sequence>
<feature type="non-terminal residue" evidence="1">
    <location>
        <position position="1"/>
    </location>
</feature>
<dbReference type="Gene3D" id="1.25.40.10">
    <property type="entry name" value="Tetratricopeptide repeat domain"/>
    <property type="match status" value="1"/>
</dbReference>
<dbReference type="SUPFAM" id="SSF48452">
    <property type="entry name" value="TPR-like"/>
    <property type="match status" value="1"/>
</dbReference>
<evidence type="ECO:0000313" key="1">
    <source>
        <dbReference type="EMBL" id="GAG32657.1"/>
    </source>
</evidence>
<dbReference type="AlphaFoldDB" id="X0XB60"/>
<dbReference type="InterPro" id="IPR011990">
    <property type="entry name" value="TPR-like_helical_dom_sf"/>
</dbReference>
<feature type="non-terminal residue" evidence="1">
    <location>
        <position position="251"/>
    </location>
</feature>
<gene>
    <name evidence="1" type="ORF">S01H1_64882</name>
</gene>
<proteinExistence type="predicted"/>
<name>X0XB60_9ZZZZ</name>